<evidence type="ECO:0000256" key="1">
    <source>
        <dbReference type="ARBA" id="ARBA00004232"/>
    </source>
</evidence>
<dbReference type="PANTHER" id="PTHR14437:SF2">
    <property type="entry name" value="TRANSMEMBRANE PROTEIN 168"/>
    <property type="match status" value="1"/>
</dbReference>
<dbReference type="InterPro" id="IPR029713">
    <property type="entry name" value="TMEM168"/>
</dbReference>
<keyword evidence="5 9" id="KW-1133">Transmembrane helix</keyword>
<evidence type="ECO:0000256" key="4">
    <source>
        <dbReference type="ARBA" id="ARBA00022692"/>
    </source>
</evidence>
<feature type="transmembrane region" description="Helical" evidence="9">
    <location>
        <begin position="291"/>
        <end position="312"/>
    </location>
</feature>
<dbReference type="AlphaFoldDB" id="A0A0B6YSN7"/>
<reference evidence="10" key="1">
    <citation type="submission" date="2014-12" db="EMBL/GenBank/DDBJ databases">
        <title>Insight into the proteome of Arion vulgaris.</title>
        <authorList>
            <person name="Aradska J."/>
            <person name="Bulat T."/>
            <person name="Smidak R."/>
            <person name="Sarate P."/>
            <person name="Gangsoo J."/>
            <person name="Sialana F."/>
            <person name="Bilban M."/>
            <person name="Lubec G."/>
        </authorList>
    </citation>
    <scope>NUCLEOTIDE SEQUENCE</scope>
    <source>
        <tissue evidence="10">Skin</tissue>
    </source>
</reference>
<feature type="transmembrane region" description="Helical" evidence="9">
    <location>
        <begin position="188"/>
        <end position="213"/>
    </location>
</feature>
<organism evidence="10">
    <name type="scientific">Arion vulgaris</name>
    <dbReference type="NCBI Taxonomy" id="1028688"/>
    <lineage>
        <taxon>Eukaryota</taxon>
        <taxon>Metazoa</taxon>
        <taxon>Spiralia</taxon>
        <taxon>Lophotrochozoa</taxon>
        <taxon>Mollusca</taxon>
        <taxon>Gastropoda</taxon>
        <taxon>Heterobranchia</taxon>
        <taxon>Euthyneura</taxon>
        <taxon>Panpulmonata</taxon>
        <taxon>Eupulmonata</taxon>
        <taxon>Stylommatophora</taxon>
        <taxon>Helicina</taxon>
        <taxon>Arionoidea</taxon>
        <taxon>Arionidae</taxon>
        <taxon>Arion</taxon>
    </lineage>
</organism>
<feature type="transmembrane region" description="Helical" evidence="9">
    <location>
        <begin position="374"/>
        <end position="398"/>
    </location>
</feature>
<feature type="transmembrane region" description="Helical" evidence="9">
    <location>
        <begin position="60"/>
        <end position="81"/>
    </location>
</feature>
<evidence type="ECO:0000256" key="3">
    <source>
        <dbReference type="ARBA" id="ARBA00014572"/>
    </source>
</evidence>
<feature type="transmembrane region" description="Helical" evidence="9">
    <location>
        <begin position="118"/>
        <end position="135"/>
    </location>
</feature>
<protein>
    <recommendedName>
        <fullName evidence="3">Transmembrane protein 168</fullName>
    </recommendedName>
</protein>
<keyword evidence="6 9" id="KW-0472">Membrane</keyword>
<feature type="transmembrane region" description="Helical" evidence="9">
    <location>
        <begin position="87"/>
        <end position="106"/>
    </location>
</feature>
<feature type="transmembrane region" description="Helical" evidence="9">
    <location>
        <begin position="225"/>
        <end position="244"/>
    </location>
</feature>
<comment type="subcellular location">
    <subcellularLocation>
        <location evidence="1">Nucleus membrane</location>
        <topology evidence="1">Multi-pass membrane protein</topology>
    </subcellularLocation>
</comment>
<keyword evidence="8" id="KW-0539">Nucleus</keyword>
<name>A0A0B6YSN7_9EUPU</name>
<evidence type="ECO:0000313" key="10">
    <source>
        <dbReference type="EMBL" id="CEK58801.1"/>
    </source>
</evidence>
<evidence type="ECO:0000256" key="7">
    <source>
        <dbReference type="ARBA" id="ARBA00023180"/>
    </source>
</evidence>
<dbReference type="EMBL" id="HACG01011936">
    <property type="protein sequence ID" value="CEK58801.1"/>
    <property type="molecule type" value="Transcribed_RNA"/>
</dbReference>
<keyword evidence="7" id="KW-0325">Glycoprotein</keyword>
<gene>
    <name evidence="10" type="primary">ORF34235</name>
</gene>
<evidence type="ECO:0000256" key="5">
    <source>
        <dbReference type="ARBA" id="ARBA00022989"/>
    </source>
</evidence>
<evidence type="ECO:0000256" key="9">
    <source>
        <dbReference type="SAM" id="Phobius"/>
    </source>
</evidence>
<sequence>MKLSFLWHHFGFRSRLQYLSQSLWLWLRRFVCRLKYCLVHITARTMVAVKNGKTQMTIQYVSYVPELILVIALGMGLYTQWSLTQDAIISAIAILGAFIFAVSCAFRYYFGQEDLGKALFHIWVGLLLGIIAFTNNPQAQYFTLEEVMEAMFMTSMVLGWCWNVLECLLKLRPLEAQLLTISEGLESLGLIIASLVTTVDSIALSLITLAYIFHISAMKLKSTMGFLSFIAFIFVGIFLFFPALQVKPNIYALTCFVGRHAFRSVIDFYFCGLSMIDRWRPLFGKARLMRYLCVILMFIMELVLAVVIGFGTSRHKEWYIVLPVYLVLAIFWLMFHFMSFITCWKLMGKITECNASADERRSFNRIMSAKGLRYFGLVSQRIIFLSLVTTIVVFAVGYETRTPYTLAMVFLVLPVEAAVVSLFWELGDNLGGTCTGYAVIAPVTSLKQGKGAQLLANLDVLEISTRGTSTLSELQQLFNYHMIQNFGCDYSSSGLELESLQNKMKAFFDRRTSDGPRFDTYLLYYSGDVYETGDWALADNKSLTLSMILGWFREKDNGSGSRLILVLDTVHSYLWAQNAQYVDSCFLAVQTCRYIMRSESAEIGEKFPVGTFTRAYVQFNNEQEVDIDWLSRTRPIRALYKVSSHWSDFSFHLPTREDVESYWRTNFHPAMKPLMKCLNLPDFGSPFCCCRCVFRWFRWLQMMWLPPRQLDTGHGFQLLST</sequence>
<evidence type="ECO:0000256" key="6">
    <source>
        <dbReference type="ARBA" id="ARBA00023136"/>
    </source>
</evidence>
<comment type="similarity">
    <text evidence="2">Belongs to the TMEM168 family.</text>
</comment>
<dbReference type="GO" id="GO:0031965">
    <property type="term" value="C:nuclear membrane"/>
    <property type="evidence" value="ECO:0007669"/>
    <property type="project" value="UniProtKB-SubCell"/>
</dbReference>
<accession>A0A0B6YSN7</accession>
<evidence type="ECO:0000256" key="2">
    <source>
        <dbReference type="ARBA" id="ARBA00007329"/>
    </source>
</evidence>
<feature type="transmembrane region" description="Helical" evidence="9">
    <location>
        <begin position="318"/>
        <end position="341"/>
    </location>
</feature>
<keyword evidence="4 9" id="KW-0812">Transmembrane</keyword>
<proteinExistence type="inferred from homology"/>
<dbReference type="PANTHER" id="PTHR14437">
    <property type="entry name" value="TRANSMEMBRANE PROTEIN 168"/>
    <property type="match status" value="1"/>
</dbReference>
<evidence type="ECO:0000256" key="8">
    <source>
        <dbReference type="ARBA" id="ARBA00023242"/>
    </source>
</evidence>